<organism evidence="1">
    <name type="scientific">marine sediment metagenome</name>
    <dbReference type="NCBI Taxonomy" id="412755"/>
    <lineage>
        <taxon>unclassified sequences</taxon>
        <taxon>metagenomes</taxon>
        <taxon>ecological metagenomes</taxon>
    </lineage>
</organism>
<dbReference type="InterPro" id="IPR015422">
    <property type="entry name" value="PyrdxlP-dep_Trfase_small"/>
</dbReference>
<evidence type="ECO:0000313" key="1">
    <source>
        <dbReference type="EMBL" id="GAH75595.1"/>
    </source>
</evidence>
<evidence type="ECO:0008006" key="2">
    <source>
        <dbReference type="Google" id="ProtNLM"/>
    </source>
</evidence>
<dbReference type="EMBL" id="BARU01030260">
    <property type="protein sequence ID" value="GAH75595.1"/>
    <property type="molecule type" value="Genomic_DNA"/>
</dbReference>
<accession>X1J264</accession>
<dbReference type="Gene3D" id="3.90.1150.10">
    <property type="entry name" value="Aspartate Aminotransferase, domain 1"/>
    <property type="match status" value="1"/>
</dbReference>
<comment type="caution">
    <text evidence="1">The sequence shown here is derived from an EMBL/GenBank/DDBJ whole genome shotgun (WGS) entry which is preliminary data.</text>
</comment>
<proteinExistence type="predicted"/>
<gene>
    <name evidence="1" type="ORF">S03H2_48050</name>
</gene>
<feature type="non-terminal residue" evidence="1">
    <location>
        <position position="1"/>
    </location>
</feature>
<dbReference type="SUPFAM" id="SSF53383">
    <property type="entry name" value="PLP-dependent transferases"/>
    <property type="match status" value="1"/>
</dbReference>
<sequence length="53" mass="5912">ESSMDTFQFLPKLAEYNILGSPRPPTKVRLVTHYGISEEDIYATIKAVKGIVS</sequence>
<dbReference type="AlphaFoldDB" id="X1J264"/>
<reference evidence="1" key="1">
    <citation type="journal article" date="2014" name="Front. Microbiol.">
        <title>High frequency of phylogenetically diverse reductive dehalogenase-homologous genes in deep subseafloor sedimentary metagenomes.</title>
        <authorList>
            <person name="Kawai M."/>
            <person name="Futagami T."/>
            <person name="Toyoda A."/>
            <person name="Takaki Y."/>
            <person name="Nishi S."/>
            <person name="Hori S."/>
            <person name="Arai W."/>
            <person name="Tsubouchi T."/>
            <person name="Morono Y."/>
            <person name="Uchiyama I."/>
            <person name="Ito T."/>
            <person name="Fujiyama A."/>
            <person name="Inagaki F."/>
            <person name="Takami H."/>
        </authorList>
    </citation>
    <scope>NUCLEOTIDE SEQUENCE</scope>
    <source>
        <strain evidence="1">Expedition CK06-06</strain>
    </source>
</reference>
<name>X1J264_9ZZZZ</name>
<dbReference type="InterPro" id="IPR015424">
    <property type="entry name" value="PyrdxlP-dep_Trfase"/>
</dbReference>
<protein>
    <recommendedName>
        <fullName evidence="2">Aminotransferase class V domain-containing protein</fullName>
    </recommendedName>
</protein>